<evidence type="ECO:0000256" key="1">
    <source>
        <dbReference type="SAM" id="MobiDB-lite"/>
    </source>
</evidence>
<evidence type="ECO:0000313" key="3">
    <source>
        <dbReference type="Proteomes" id="UP001189429"/>
    </source>
</evidence>
<proteinExistence type="predicted"/>
<name>A0ABN9XVE5_9DINO</name>
<dbReference type="EMBL" id="CAUYUJ010021225">
    <property type="protein sequence ID" value="CAK0903407.1"/>
    <property type="molecule type" value="Genomic_DNA"/>
</dbReference>
<protein>
    <submittedName>
        <fullName evidence="2">Uncharacterized protein</fullName>
    </submittedName>
</protein>
<reference evidence="2" key="1">
    <citation type="submission" date="2023-10" db="EMBL/GenBank/DDBJ databases">
        <authorList>
            <person name="Chen Y."/>
            <person name="Shah S."/>
            <person name="Dougan E. K."/>
            <person name="Thang M."/>
            <person name="Chan C."/>
        </authorList>
    </citation>
    <scope>NUCLEOTIDE SEQUENCE [LARGE SCALE GENOMIC DNA]</scope>
</reference>
<comment type="caution">
    <text evidence="2">The sequence shown here is derived from an EMBL/GenBank/DDBJ whole genome shotgun (WGS) entry which is preliminary data.</text>
</comment>
<dbReference type="Proteomes" id="UP001189429">
    <property type="component" value="Unassembled WGS sequence"/>
</dbReference>
<evidence type="ECO:0000313" key="2">
    <source>
        <dbReference type="EMBL" id="CAK0903407.1"/>
    </source>
</evidence>
<feature type="region of interest" description="Disordered" evidence="1">
    <location>
        <begin position="99"/>
        <end position="122"/>
    </location>
</feature>
<sequence>MTPRSYDIADFRCFLSVMAQRPYGFLLGHGKRSTLGEVHLGDGAYARRLRVDGRAVVFTFSLNRRSGLWGVDCILQRAGTLADAARRALRWLTLRGAGGARGGAPALRSCGEAPRGLPTGPA</sequence>
<keyword evidence="3" id="KW-1185">Reference proteome</keyword>
<organism evidence="2 3">
    <name type="scientific">Prorocentrum cordatum</name>
    <dbReference type="NCBI Taxonomy" id="2364126"/>
    <lineage>
        <taxon>Eukaryota</taxon>
        <taxon>Sar</taxon>
        <taxon>Alveolata</taxon>
        <taxon>Dinophyceae</taxon>
        <taxon>Prorocentrales</taxon>
        <taxon>Prorocentraceae</taxon>
        <taxon>Prorocentrum</taxon>
    </lineage>
</organism>
<gene>
    <name evidence="2" type="ORF">PCOR1329_LOCUS79741</name>
</gene>
<accession>A0ABN9XVE5</accession>
<feature type="non-terminal residue" evidence="2">
    <location>
        <position position="122"/>
    </location>
</feature>